<keyword evidence="7" id="KW-0456">Lyase</keyword>
<comment type="caution">
    <text evidence="9">The sequence shown here is derived from an EMBL/GenBank/DDBJ whole genome shotgun (WGS) entry which is preliminary data.</text>
</comment>
<comment type="similarity">
    <text evidence="1 8">Belongs to the SOS response-associated peptidase family.</text>
</comment>
<proteinExistence type="inferred from homology"/>
<reference evidence="9 10" key="1">
    <citation type="submission" date="2020-01" db="EMBL/GenBank/DDBJ databases">
        <title>A novel Bacillus sp. from Pasinler.</title>
        <authorList>
            <person name="Adiguzel A."/>
            <person name="Ay H."/>
            <person name="Baltaci M.O."/>
        </authorList>
    </citation>
    <scope>NUCLEOTIDE SEQUENCE [LARGE SCALE GENOMIC DNA]</scope>
    <source>
        <strain evidence="9 10">P1</strain>
    </source>
</reference>
<evidence type="ECO:0000256" key="4">
    <source>
        <dbReference type="ARBA" id="ARBA00022801"/>
    </source>
</evidence>
<name>A0ABX0A1D9_9BACI</name>
<keyword evidence="6" id="KW-0238">DNA-binding</keyword>
<protein>
    <recommendedName>
        <fullName evidence="8">Abasic site processing protein</fullName>
        <ecNumber evidence="8">3.4.-.-</ecNumber>
    </recommendedName>
</protein>
<evidence type="ECO:0000256" key="8">
    <source>
        <dbReference type="RuleBase" id="RU364100"/>
    </source>
</evidence>
<dbReference type="RefSeq" id="WP_161920073.1">
    <property type="nucleotide sequence ID" value="NZ_JAACYS010000017.1"/>
</dbReference>
<sequence>MEFFPEEYEPSYNIAPSQQVLAAVHSDSGRRAGFLKWGLVPFWVKDSKKWKLLINARSEALTDKPSFKHLVRIIFKEVHK</sequence>
<keyword evidence="2 8" id="KW-0645">Protease</keyword>
<evidence type="ECO:0000256" key="3">
    <source>
        <dbReference type="ARBA" id="ARBA00022763"/>
    </source>
</evidence>
<dbReference type="Pfam" id="PF02586">
    <property type="entry name" value="SRAP"/>
    <property type="match status" value="1"/>
</dbReference>
<evidence type="ECO:0000313" key="10">
    <source>
        <dbReference type="Proteomes" id="UP000743899"/>
    </source>
</evidence>
<evidence type="ECO:0000313" key="9">
    <source>
        <dbReference type="EMBL" id="NCU17239.1"/>
    </source>
</evidence>
<dbReference type="PANTHER" id="PTHR13604">
    <property type="entry name" value="DC12-RELATED"/>
    <property type="match status" value="1"/>
</dbReference>
<evidence type="ECO:0000256" key="7">
    <source>
        <dbReference type="ARBA" id="ARBA00023239"/>
    </source>
</evidence>
<dbReference type="InterPro" id="IPR036590">
    <property type="entry name" value="SRAP-like"/>
</dbReference>
<dbReference type="Proteomes" id="UP000743899">
    <property type="component" value="Unassembled WGS sequence"/>
</dbReference>
<evidence type="ECO:0000256" key="5">
    <source>
        <dbReference type="ARBA" id="ARBA00023124"/>
    </source>
</evidence>
<keyword evidence="4 8" id="KW-0378">Hydrolase</keyword>
<dbReference type="PANTHER" id="PTHR13604:SF0">
    <property type="entry name" value="ABASIC SITE PROCESSING PROTEIN HMCES"/>
    <property type="match status" value="1"/>
</dbReference>
<keyword evidence="3" id="KW-0227">DNA damage</keyword>
<gene>
    <name evidence="9" type="ORF">GW534_05560</name>
</gene>
<dbReference type="Gene3D" id="3.90.1680.10">
    <property type="entry name" value="SOS response associated peptidase-like"/>
    <property type="match status" value="1"/>
</dbReference>
<dbReference type="EC" id="3.4.-.-" evidence="8"/>
<evidence type="ECO:0000256" key="2">
    <source>
        <dbReference type="ARBA" id="ARBA00022670"/>
    </source>
</evidence>
<dbReference type="SUPFAM" id="SSF143081">
    <property type="entry name" value="BB1717-like"/>
    <property type="match status" value="1"/>
</dbReference>
<evidence type="ECO:0000256" key="1">
    <source>
        <dbReference type="ARBA" id="ARBA00008136"/>
    </source>
</evidence>
<accession>A0ABX0A1D9</accession>
<dbReference type="EMBL" id="JAACYS010000017">
    <property type="protein sequence ID" value="NCU17239.1"/>
    <property type="molecule type" value="Genomic_DNA"/>
</dbReference>
<keyword evidence="10" id="KW-1185">Reference proteome</keyword>
<organism evidence="9 10">
    <name type="scientific">Pallidibacillus pasinlerensis</name>
    <dbReference type="NCBI Taxonomy" id="2703818"/>
    <lineage>
        <taxon>Bacteria</taxon>
        <taxon>Bacillati</taxon>
        <taxon>Bacillota</taxon>
        <taxon>Bacilli</taxon>
        <taxon>Bacillales</taxon>
        <taxon>Bacillaceae</taxon>
        <taxon>Pallidibacillus</taxon>
    </lineage>
</organism>
<evidence type="ECO:0000256" key="6">
    <source>
        <dbReference type="ARBA" id="ARBA00023125"/>
    </source>
</evidence>
<dbReference type="InterPro" id="IPR003738">
    <property type="entry name" value="SRAP"/>
</dbReference>
<keyword evidence="5" id="KW-0190">Covalent protein-DNA linkage</keyword>